<accession>A0A2S6H372</accession>
<dbReference type="Proteomes" id="UP000240010">
    <property type="component" value="Unassembled WGS sequence"/>
</dbReference>
<dbReference type="InterPro" id="IPR009057">
    <property type="entry name" value="Homeodomain-like_sf"/>
</dbReference>
<dbReference type="GO" id="GO:0004803">
    <property type="term" value="F:transposase activity"/>
    <property type="evidence" value="ECO:0007669"/>
    <property type="project" value="InterPro"/>
</dbReference>
<evidence type="ECO:0000313" key="3">
    <source>
        <dbReference type="Proteomes" id="UP000240010"/>
    </source>
</evidence>
<evidence type="ECO:0000256" key="1">
    <source>
        <dbReference type="ARBA" id="ARBA00009964"/>
    </source>
</evidence>
<proteinExistence type="inferred from homology"/>
<dbReference type="RefSeq" id="WP_258076182.1">
    <property type="nucleotide sequence ID" value="NZ_PTIZ01000026.1"/>
</dbReference>
<comment type="caution">
    <text evidence="2">The sequence shown here is derived from an EMBL/GenBank/DDBJ whole genome shotgun (WGS) entry which is preliminary data.</text>
</comment>
<sequence length="135" mass="14349">MENKSRLSRTLVVGHRSNGRCVYDPEAKRELVEACLQPGISVARMALEHGINANLLRKWINQYRENISSVPPSTPATRSAFAPVLTLAGPKSVDASLSVTLSNGVKLELLGVGLTDLAPLLKCLATLPCSASTPG</sequence>
<dbReference type="NCBIfam" id="NF047595">
    <property type="entry name" value="IS66_ISRel24_TnpA"/>
    <property type="match status" value="1"/>
</dbReference>
<dbReference type="AlphaFoldDB" id="A0A2S6H372"/>
<dbReference type="GO" id="GO:0003677">
    <property type="term" value="F:DNA binding"/>
    <property type="evidence" value="ECO:0007669"/>
    <property type="project" value="InterPro"/>
</dbReference>
<evidence type="ECO:0000313" key="2">
    <source>
        <dbReference type="EMBL" id="PPK71870.1"/>
    </source>
</evidence>
<dbReference type="Pfam" id="PF01527">
    <property type="entry name" value="HTH_Tnp_1"/>
    <property type="match status" value="1"/>
</dbReference>
<organism evidence="2 3">
    <name type="scientific">Methylobacter tundripaludum</name>
    <dbReference type="NCBI Taxonomy" id="173365"/>
    <lineage>
        <taxon>Bacteria</taxon>
        <taxon>Pseudomonadati</taxon>
        <taxon>Pseudomonadota</taxon>
        <taxon>Gammaproteobacteria</taxon>
        <taxon>Methylococcales</taxon>
        <taxon>Methylococcaceae</taxon>
        <taxon>Methylobacter</taxon>
    </lineage>
</organism>
<comment type="similarity">
    <text evidence="1">Belongs to the transposase 8 family.</text>
</comment>
<dbReference type="InterPro" id="IPR002514">
    <property type="entry name" value="Transposase_8"/>
</dbReference>
<dbReference type="EMBL" id="PTIZ01000026">
    <property type="protein sequence ID" value="PPK71870.1"/>
    <property type="molecule type" value="Genomic_DNA"/>
</dbReference>
<dbReference type="GO" id="GO:0006313">
    <property type="term" value="P:DNA transposition"/>
    <property type="evidence" value="ECO:0007669"/>
    <property type="project" value="InterPro"/>
</dbReference>
<protein>
    <submittedName>
        <fullName evidence="2">Transposase</fullName>
    </submittedName>
</protein>
<gene>
    <name evidence="2" type="ORF">B0F87_1261</name>
</gene>
<dbReference type="SUPFAM" id="SSF46689">
    <property type="entry name" value="Homeodomain-like"/>
    <property type="match status" value="1"/>
</dbReference>
<name>A0A2S6H372_9GAMM</name>
<reference evidence="2 3" key="1">
    <citation type="submission" date="2018-02" db="EMBL/GenBank/DDBJ databases">
        <title>Subsurface microbial communities from deep shales in Ohio and West Virginia, USA.</title>
        <authorList>
            <person name="Wrighton K."/>
        </authorList>
    </citation>
    <scope>NUCLEOTIDE SEQUENCE [LARGE SCALE GENOMIC DNA]</scope>
    <source>
        <strain evidence="2 3">OWC-DMM</strain>
    </source>
</reference>